<feature type="binding site" evidence="4">
    <location>
        <position position="150"/>
    </location>
    <ligand>
        <name>Zn(2+)</name>
        <dbReference type="ChEBI" id="CHEBI:29105"/>
    </ligand>
</feature>
<dbReference type="SUPFAM" id="SSF102588">
    <property type="entry name" value="LmbE-like"/>
    <property type="match status" value="1"/>
</dbReference>
<protein>
    <recommendedName>
        <fullName evidence="4">1D-myo-inositol 2-acetamido-2-deoxy-alpha-D-glucopyranoside deacetylase</fullName>
        <shortName evidence="4">GlcNAc-Ins deacetylase</shortName>
        <ecNumber evidence="4">3.5.1.103</ecNumber>
    </recommendedName>
    <alternativeName>
        <fullName evidence="4">N-acetyl-1-D-myo-inositol-2-amino-2-deoxy-alpha-D-glucopyranoside deacetylase</fullName>
    </alternativeName>
</protein>
<dbReference type="InterPro" id="IPR024078">
    <property type="entry name" value="LmbE-like_dom_sf"/>
</dbReference>
<comment type="function">
    <text evidence="4">Catalyzes the deacetylation of 1D-myo-inositol 2-acetamido-2-deoxy-alpha-D-glucopyranoside (GlcNAc-Ins) in the mycothiol biosynthesis pathway.</text>
</comment>
<dbReference type="GO" id="GO:0035595">
    <property type="term" value="F:N-acetylglucosaminylinositol deacetylase activity"/>
    <property type="evidence" value="ECO:0007669"/>
    <property type="project" value="UniProtKB-EC"/>
</dbReference>
<dbReference type="InterPro" id="IPR003737">
    <property type="entry name" value="GlcNAc_PI_deacetylase-related"/>
</dbReference>
<comment type="cofactor">
    <cofactor evidence="4">
        <name>Zn(2+)</name>
        <dbReference type="ChEBI" id="CHEBI:29105"/>
    </cofactor>
    <text evidence="4">Binds 1 zinc ion per subunit.</text>
</comment>
<dbReference type="Pfam" id="PF02585">
    <property type="entry name" value="PIG-L"/>
    <property type="match status" value="1"/>
</dbReference>
<reference evidence="5 6" key="1">
    <citation type="submission" date="2020-05" db="EMBL/GenBank/DDBJ databases">
        <title>Descriptions of Corynebacterium xxxx sp. nov., Corynebacterium yyyy sp. nov. and Corynebacterium zzzz sp. nov.</title>
        <authorList>
            <person name="Zhang G."/>
        </authorList>
    </citation>
    <scope>NUCLEOTIDE SEQUENCE [LARGE SCALE GENOMIC DNA]</scope>
    <source>
        <strain evidence="6">zg-915</strain>
    </source>
</reference>
<evidence type="ECO:0000313" key="6">
    <source>
        <dbReference type="Proteomes" id="UP000581408"/>
    </source>
</evidence>
<dbReference type="HAMAP" id="MF_01696">
    <property type="entry name" value="MshB"/>
    <property type="match status" value="1"/>
</dbReference>
<comment type="caution">
    <text evidence="5">The sequence shown here is derived from an EMBL/GenBank/DDBJ whole genome shotgun (WGS) entry which is preliminary data.</text>
</comment>
<sequence length="290" mass="30759">MTARDLAGYRVVAVHAHPDDEAITTGGAIADLAKRGADVLVVTCTLGEEGEVIGEPYQHLVVDEADQLGGFRIQELQRSLAALGARGQFLGGAGRFRDSGMEGSPASRNPRAFVNSGEAGVDTLAAIFEAERPHLVLTYGPDGGYGHPDHIRAHEITHAAAKRVGIPRILWAVRLATETASLMPAEAPAGWRLPQDGELDGVETSDIRIELDDAAYSAKVEAMRAHATQLWIADGRTTDVNPHAALASGPVVYYALSNLIVQPIQRVEHYQLGAGLPLDDAASLLTGIDL</sequence>
<dbReference type="EC" id="3.5.1.103" evidence="4"/>
<gene>
    <name evidence="4 5" type="primary">mshB</name>
    <name evidence="5" type="ORF">HMC16_07060</name>
</gene>
<evidence type="ECO:0000256" key="1">
    <source>
        <dbReference type="ARBA" id="ARBA00022723"/>
    </source>
</evidence>
<organism evidence="5 6">
    <name type="scientific">Corynebacterium wankanglinii</name>
    <dbReference type="NCBI Taxonomy" id="2735136"/>
    <lineage>
        <taxon>Bacteria</taxon>
        <taxon>Bacillati</taxon>
        <taxon>Actinomycetota</taxon>
        <taxon>Actinomycetes</taxon>
        <taxon>Mycobacteriales</taxon>
        <taxon>Corynebacteriaceae</taxon>
        <taxon>Corynebacterium</taxon>
    </lineage>
</organism>
<feature type="binding site" evidence="4">
    <location>
        <position position="17"/>
    </location>
    <ligand>
        <name>Zn(2+)</name>
        <dbReference type="ChEBI" id="CHEBI:29105"/>
    </ligand>
</feature>
<dbReference type="PANTHER" id="PTHR12993">
    <property type="entry name" value="N-ACETYLGLUCOSAMINYL-PHOSPHATIDYLINOSITOL DE-N-ACETYLASE-RELATED"/>
    <property type="match status" value="1"/>
</dbReference>
<keyword evidence="1 4" id="KW-0479">Metal-binding</keyword>
<feature type="binding site" evidence="4">
    <location>
        <position position="20"/>
    </location>
    <ligand>
        <name>Zn(2+)</name>
        <dbReference type="ChEBI" id="CHEBI:29105"/>
    </ligand>
</feature>
<dbReference type="RefSeq" id="WP_181194840.1">
    <property type="nucleotide sequence ID" value="NZ_JABFEE010000006.1"/>
</dbReference>
<accession>A0A838CLN8</accession>
<comment type="catalytic activity">
    <reaction evidence="4">
        <text>1D-myo-inositol 2-acetamido-2-deoxy-alpha-D-glucopyranoside + H2O = 1D-myo-inositol 2-amino-2-deoxy-alpha-D-glucopyranoside + acetate</text>
        <dbReference type="Rhea" id="RHEA:26180"/>
        <dbReference type="ChEBI" id="CHEBI:15377"/>
        <dbReference type="ChEBI" id="CHEBI:30089"/>
        <dbReference type="ChEBI" id="CHEBI:52442"/>
        <dbReference type="ChEBI" id="CHEBI:58886"/>
        <dbReference type="EC" id="3.5.1.103"/>
    </reaction>
</comment>
<name>A0A838CLN8_9CORY</name>
<dbReference type="AlphaFoldDB" id="A0A838CLN8"/>
<keyword evidence="3 4" id="KW-0862">Zinc</keyword>
<dbReference type="Gene3D" id="3.40.50.10320">
    <property type="entry name" value="LmbE-like"/>
    <property type="match status" value="1"/>
</dbReference>
<dbReference type="GO" id="GO:0008270">
    <property type="term" value="F:zinc ion binding"/>
    <property type="evidence" value="ECO:0007669"/>
    <property type="project" value="UniProtKB-UniRule"/>
</dbReference>
<dbReference type="GO" id="GO:0010125">
    <property type="term" value="P:mycothiol biosynthetic process"/>
    <property type="evidence" value="ECO:0007669"/>
    <property type="project" value="UniProtKB-UniRule"/>
</dbReference>
<dbReference type="InterPro" id="IPR017810">
    <property type="entry name" value="Mycothiol_biosynthesis_MshB"/>
</dbReference>
<evidence type="ECO:0000256" key="3">
    <source>
        <dbReference type="ARBA" id="ARBA00022833"/>
    </source>
</evidence>
<proteinExistence type="inferred from homology"/>
<evidence type="ECO:0000256" key="4">
    <source>
        <dbReference type="HAMAP-Rule" id="MF_01696"/>
    </source>
</evidence>
<dbReference type="PANTHER" id="PTHR12993:SF26">
    <property type="entry name" value="1D-MYO-INOSITOL 2-ACETAMIDO-2-DEOXY-ALPHA-D-GLUCOPYRANOSIDE DEACETYLASE"/>
    <property type="match status" value="1"/>
</dbReference>
<dbReference type="EMBL" id="JABFEE010000006">
    <property type="protein sequence ID" value="MBA1835479.1"/>
    <property type="molecule type" value="Genomic_DNA"/>
</dbReference>
<dbReference type="NCBIfam" id="TIGR03445">
    <property type="entry name" value="mycothiol_MshB"/>
    <property type="match status" value="1"/>
</dbReference>
<evidence type="ECO:0000256" key="2">
    <source>
        <dbReference type="ARBA" id="ARBA00022801"/>
    </source>
</evidence>
<evidence type="ECO:0000313" key="5">
    <source>
        <dbReference type="EMBL" id="MBA1835479.1"/>
    </source>
</evidence>
<comment type="similarity">
    <text evidence="4">Belongs to the MshB deacetylase family.</text>
</comment>
<keyword evidence="2 4" id="KW-0378">Hydrolase</keyword>
<dbReference type="Proteomes" id="UP000581408">
    <property type="component" value="Unassembled WGS sequence"/>
</dbReference>